<gene>
    <name evidence="2" type="ORF">IQ17_03159</name>
</gene>
<evidence type="ECO:0000313" key="3">
    <source>
        <dbReference type="Proteomes" id="UP000317176"/>
    </source>
</evidence>
<feature type="region of interest" description="Disordered" evidence="1">
    <location>
        <begin position="161"/>
        <end position="187"/>
    </location>
</feature>
<keyword evidence="3" id="KW-1185">Reference proteome</keyword>
<evidence type="ECO:0000256" key="1">
    <source>
        <dbReference type="SAM" id="MobiDB-lite"/>
    </source>
</evidence>
<name>A0A562LDG0_9BRAD</name>
<dbReference type="EMBL" id="VLKL01000007">
    <property type="protein sequence ID" value="TWI05658.1"/>
    <property type="molecule type" value="Genomic_DNA"/>
</dbReference>
<proteinExistence type="predicted"/>
<dbReference type="AlphaFoldDB" id="A0A562LDG0"/>
<protein>
    <submittedName>
        <fullName evidence="2">Uncharacterized protein</fullName>
    </submittedName>
</protein>
<dbReference type="Proteomes" id="UP000317176">
    <property type="component" value="Unassembled WGS sequence"/>
</dbReference>
<comment type="caution">
    <text evidence="2">The sequence shown here is derived from an EMBL/GenBank/DDBJ whole genome shotgun (WGS) entry which is preliminary data.</text>
</comment>
<evidence type="ECO:0000313" key="2">
    <source>
        <dbReference type="EMBL" id="TWI05658.1"/>
    </source>
</evidence>
<accession>A0A562LDG0</accession>
<feature type="compositionally biased region" description="Basic and acidic residues" evidence="1">
    <location>
        <begin position="164"/>
        <end position="180"/>
    </location>
</feature>
<organism evidence="2 3">
    <name type="scientific">Bradyrhizobium daqingense</name>
    <dbReference type="NCBI Taxonomy" id="993502"/>
    <lineage>
        <taxon>Bacteria</taxon>
        <taxon>Pseudomonadati</taxon>
        <taxon>Pseudomonadota</taxon>
        <taxon>Alphaproteobacteria</taxon>
        <taxon>Hyphomicrobiales</taxon>
        <taxon>Nitrobacteraceae</taxon>
        <taxon>Bradyrhizobium</taxon>
    </lineage>
</organism>
<sequence>MTSAVVDINVAPDRWMARSRTAIVHRGSGGLLRLLRCGPCLNKRRAAKPAVYLGLQCRPGLAGRQPRIEFYRLCPAMARPIVVALMSQRAYQICASRRRCRCCIEAIAWAVKSVVQIAARKARVLYESAPACTSSACVAEVRRPSSTVGCISQRVHLRGVSGDEEGRQQQHQRATPDELSAKISLPL</sequence>
<reference evidence="2 3" key="1">
    <citation type="journal article" date="2015" name="Stand. Genomic Sci.">
        <title>Genomic Encyclopedia of Bacterial and Archaeal Type Strains, Phase III: the genomes of soil and plant-associated and newly described type strains.</title>
        <authorList>
            <person name="Whitman W.B."/>
            <person name="Woyke T."/>
            <person name="Klenk H.P."/>
            <person name="Zhou Y."/>
            <person name="Lilburn T.G."/>
            <person name="Beck B.J."/>
            <person name="De Vos P."/>
            <person name="Vandamme P."/>
            <person name="Eisen J.A."/>
            <person name="Garrity G."/>
            <person name="Hugenholtz P."/>
            <person name="Kyrpides N.C."/>
        </authorList>
    </citation>
    <scope>NUCLEOTIDE SEQUENCE [LARGE SCALE GENOMIC DNA]</scope>
    <source>
        <strain evidence="2 3">CGMCC 1.10947</strain>
    </source>
</reference>